<dbReference type="GO" id="GO:0008270">
    <property type="term" value="F:zinc ion binding"/>
    <property type="evidence" value="ECO:0007669"/>
    <property type="project" value="UniProtKB-KW"/>
</dbReference>
<dbReference type="AlphaFoldDB" id="A0AAD6I9H3"/>
<feature type="region of interest" description="Disordered" evidence="6">
    <location>
        <begin position="1"/>
        <end position="89"/>
    </location>
</feature>
<keyword evidence="4" id="KW-0862">Zinc</keyword>
<feature type="domain" description="Subtelomeric hrmA-associated cluster protein AFUB-079030/YDR124W-like helical bundle" evidence="8">
    <location>
        <begin position="904"/>
        <end position="1037"/>
    </location>
</feature>
<dbReference type="Pfam" id="PF11001">
    <property type="entry name" value="AFUB_07903_YDR124W_hel"/>
    <property type="match status" value="1"/>
</dbReference>
<proteinExistence type="predicted"/>
<gene>
    <name evidence="9" type="ORF">N7460_008074</name>
</gene>
<dbReference type="InterPro" id="IPR047092">
    <property type="entry name" value="AFUB_07903/YDR124W-like_hel"/>
</dbReference>
<evidence type="ECO:0000256" key="1">
    <source>
        <dbReference type="ARBA" id="ARBA00004123"/>
    </source>
</evidence>
<evidence type="ECO:0000256" key="5">
    <source>
        <dbReference type="ARBA" id="ARBA00023242"/>
    </source>
</evidence>
<evidence type="ECO:0000259" key="7">
    <source>
        <dbReference type="Pfam" id="PF05699"/>
    </source>
</evidence>
<feature type="region of interest" description="Disordered" evidence="6">
    <location>
        <begin position="1064"/>
        <end position="1089"/>
    </location>
</feature>
<dbReference type="InterPro" id="IPR012337">
    <property type="entry name" value="RNaseH-like_sf"/>
</dbReference>
<evidence type="ECO:0000256" key="6">
    <source>
        <dbReference type="SAM" id="MobiDB-lite"/>
    </source>
</evidence>
<dbReference type="Pfam" id="PF05699">
    <property type="entry name" value="Dimer_Tnp_hAT"/>
    <property type="match status" value="1"/>
</dbReference>
<dbReference type="PANTHER" id="PTHR46481:SF10">
    <property type="entry name" value="ZINC FINGER BED DOMAIN-CONTAINING PROTEIN 39"/>
    <property type="match status" value="1"/>
</dbReference>
<dbReference type="SUPFAM" id="SSF53098">
    <property type="entry name" value="Ribonuclease H-like"/>
    <property type="match status" value="1"/>
</dbReference>
<comment type="caution">
    <text evidence="9">The sequence shown here is derived from an EMBL/GenBank/DDBJ whole genome shotgun (WGS) entry which is preliminary data.</text>
</comment>
<evidence type="ECO:0000256" key="3">
    <source>
        <dbReference type="ARBA" id="ARBA00022771"/>
    </source>
</evidence>
<keyword evidence="3" id="KW-0863">Zinc-finger</keyword>
<dbReference type="Proteomes" id="UP001219568">
    <property type="component" value="Unassembled WGS sequence"/>
</dbReference>
<sequence>MSGAELPASNNDGSGSSSAELPPRPQRSQRIDYHFLNGGSDEDDIEDHIRKKPRLDSPPGRLESIGPEDSASQLHLNLPTPSESVPPGSSRCFTEAIRPYKSHRKARIKPLNQWLWNQFRVSPLPGKQWRPRRSRQLLEDREIQCIHCGWKTTDSARATSTTNMKTHLAKHNIFEKSGPQDLGEGSSETKQHSIASIFQSRAQHDTRALLEQNILRWVVTDDVAFTAIESPAFQQIFKDLPDAPLPFSSRTVARRIDADFDRCRIQLIDELARTCSTIALSLDVWTSKNHKAILGVIGHWVSTDFKYQERVLEFSELAGSHSGENMAETLQKMLVELRIEEKLLTITADNASNNETLVSELYFHLLEKYNSEDSKLPDKGRLRFQGIDSYIRCLAHVLNLIVRDILSRMKSGDHKSAIEACDLLQGNKKIGRQSALARIRIMTLWILRTPQRRQQWKVTCQANGLNDKFIEYDVETRWNSTYRMVQGALQAKAQIRMWIEHQNQFPPFSADDWLQLQQLEMILSKFDEFTQLVSRRKSQISLAIPIYYELNDMLEDAASAQGDFSGLSSDITSAISAGMKKYKKYYELMDAQDAYYIALVLDPRFKTLLLDKELGQVTAPKVIRSIKDTLHEQYPSKSSLEQSTSKIKQDNKRQSLEARVLQKLQPQVIQRSDIDRYFEEGVVTVDESVTKDEDWLFGWWRTHNDEYPRMAAAARDYLAIPAAEVAVERLFSRGRDLLGAQATMPADAQSLELSYTHFALIYIDANGIICLRVSDSIANSWQEILSTQVTDAFLRAVGMSIKTCSSNYQGEQGMPVSPNQAPAAIAKTTHSSHMTQEHYVGTRFGGEARMQKPFPVATCFRPLVRPICRQTWPCWSTEDPSRHWKELCEKDFNMISDKKAMVSVKDRDILALYYMKAFEDLQQTNCRILAKAYIKLVEPRKQVNYPYNGRKIVAMAPRQFDPEMTKPPWWPSGVSHREPDHLAKVERIQLLVHILRELRTSHGISVAKLQGADQPIRHLISPPERLHILDELYQVRHQEEKSLEGSTDGQTIACISLVNRPKPAETNASCADSSGNSTPGNPATIQDSEPFVGCSRYVSTLNAPDRQFSTSSSSSARPSQTTDVKPERQFVEHQPSFDTMCVPPHVLKRKRGSFETYPVHTRSPSSLAHDSPPSPNTSKPVFGTSYHLQYPEAFVMRSSTTDLS</sequence>
<feature type="compositionally biased region" description="Polar residues" evidence="6">
    <location>
        <begin position="1066"/>
        <end position="1087"/>
    </location>
</feature>
<dbReference type="EMBL" id="JAQJZL010000009">
    <property type="protein sequence ID" value="KAJ6038303.1"/>
    <property type="molecule type" value="Genomic_DNA"/>
</dbReference>
<evidence type="ECO:0000313" key="9">
    <source>
        <dbReference type="EMBL" id="KAJ6038303.1"/>
    </source>
</evidence>
<feature type="domain" description="HAT C-terminal dimerisation" evidence="7">
    <location>
        <begin position="674"/>
        <end position="734"/>
    </location>
</feature>
<reference evidence="9" key="2">
    <citation type="submission" date="2023-01" db="EMBL/GenBank/DDBJ databases">
        <authorList>
            <person name="Petersen C."/>
        </authorList>
    </citation>
    <scope>NUCLEOTIDE SEQUENCE</scope>
    <source>
        <strain evidence="9">IBT 15450</strain>
    </source>
</reference>
<feature type="compositionally biased region" description="Low complexity" evidence="6">
    <location>
        <begin position="8"/>
        <end position="19"/>
    </location>
</feature>
<dbReference type="PANTHER" id="PTHR46481">
    <property type="entry name" value="ZINC FINGER BED DOMAIN-CONTAINING PROTEIN 4"/>
    <property type="match status" value="1"/>
</dbReference>
<keyword evidence="10" id="KW-1185">Reference proteome</keyword>
<keyword evidence="5" id="KW-0539">Nucleus</keyword>
<reference evidence="9" key="1">
    <citation type="journal article" date="2023" name="IMA Fungus">
        <title>Comparative genomic study of the Penicillium genus elucidates a diverse pangenome and 15 lateral gene transfer events.</title>
        <authorList>
            <person name="Petersen C."/>
            <person name="Sorensen T."/>
            <person name="Nielsen M.R."/>
            <person name="Sondergaard T.E."/>
            <person name="Sorensen J.L."/>
            <person name="Fitzpatrick D.A."/>
            <person name="Frisvad J.C."/>
            <person name="Nielsen K.L."/>
        </authorList>
    </citation>
    <scope>NUCLEOTIDE SEQUENCE</scope>
    <source>
        <strain evidence="9">IBT 15450</strain>
    </source>
</reference>
<keyword evidence="2" id="KW-0479">Metal-binding</keyword>
<name>A0AAD6I9H3_PENCN</name>
<accession>A0AAD6I9H3</accession>
<feature type="region of interest" description="Disordered" evidence="6">
    <location>
        <begin position="1105"/>
        <end position="1128"/>
    </location>
</feature>
<protein>
    <submittedName>
        <fullName evidence="9">Uncharacterized protein</fullName>
    </submittedName>
</protein>
<dbReference type="InterPro" id="IPR008906">
    <property type="entry name" value="HATC_C_dom"/>
</dbReference>
<feature type="compositionally biased region" description="Polar residues" evidence="6">
    <location>
        <begin position="70"/>
        <end position="83"/>
    </location>
</feature>
<dbReference type="GO" id="GO:0046983">
    <property type="term" value="F:protein dimerization activity"/>
    <property type="evidence" value="ECO:0007669"/>
    <property type="project" value="InterPro"/>
</dbReference>
<evidence type="ECO:0000313" key="10">
    <source>
        <dbReference type="Proteomes" id="UP001219568"/>
    </source>
</evidence>
<dbReference type="InterPro" id="IPR052035">
    <property type="entry name" value="ZnF_BED_domain_contain"/>
</dbReference>
<evidence type="ECO:0000259" key="8">
    <source>
        <dbReference type="Pfam" id="PF11001"/>
    </source>
</evidence>
<comment type="subcellular location">
    <subcellularLocation>
        <location evidence="1">Nucleus</location>
    </subcellularLocation>
</comment>
<feature type="compositionally biased region" description="Low complexity" evidence="6">
    <location>
        <begin position="1109"/>
        <end position="1122"/>
    </location>
</feature>
<feature type="region of interest" description="Disordered" evidence="6">
    <location>
        <begin position="1157"/>
        <end position="1181"/>
    </location>
</feature>
<dbReference type="GO" id="GO:0005634">
    <property type="term" value="C:nucleus"/>
    <property type="evidence" value="ECO:0007669"/>
    <property type="project" value="UniProtKB-SubCell"/>
</dbReference>
<organism evidence="9 10">
    <name type="scientific">Penicillium canescens</name>
    <dbReference type="NCBI Taxonomy" id="5083"/>
    <lineage>
        <taxon>Eukaryota</taxon>
        <taxon>Fungi</taxon>
        <taxon>Dikarya</taxon>
        <taxon>Ascomycota</taxon>
        <taxon>Pezizomycotina</taxon>
        <taxon>Eurotiomycetes</taxon>
        <taxon>Eurotiomycetidae</taxon>
        <taxon>Eurotiales</taxon>
        <taxon>Aspergillaceae</taxon>
        <taxon>Penicillium</taxon>
    </lineage>
</organism>
<evidence type="ECO:0000256" key="2">
    <source>
        <dbReference type="ARBA" id="ARBA00022723"/>
    </source>
</evidence>
<evidence type="ECO:0000256" key="4">
    <source>
        <dbReference type="ARBA" id="ARBA00022833"/>
    </source>
</evidence>